<keyword evidence="1 2" id="KW-0732">Signal</keyword>
<dbReference type="PANTHER" id="PTHR35936:SF34">
    <property type="entry name" value="ABC TRANSPORTER EXTRACELLULAR-BINDING PROTEIN YCKB-RELATED"/>
    <property type="match status" value="1"/>
</dbReference>
<dbReference type="PANTHER" id="PTHR35936">
    <property type="entry name" value="MEMBRANE-BOUND LYTIC MUREIN TRANSGLYCOSYLASE F"/>
    <property type="match status" value="1"/>
</dbReference>
<dbReference type="Pfam" id="PF00497">
    <property type="entry name" value="SBP_bac_3"/>
    <property type="match status" value="1"/>
</dbReference>
<evidence type="ECO:0000259" key="3">
    <source>
        <dbReference type="SMART" id="SM00062"/>
    </source>
</evidence>
<gene>
    <name evidence="5" type="ORF">BG261_07145</name>
</gene>
<dbReference type="SMART" id="SM00079">
    <property type="entry name" value="PBPe"/>
    <property type="match status" value="1"/>
</dbReference>
<dbReference type="PROSITE" id="PS51257">
    <property type="entry name" value="PROKAR_LIPOPROTEIN"/>
    <property type="match status" value="1"/>
</dbReference>
<comment type="caution">
    <text evidence="5">The sequence shown here is derived from an EMBL/GenBank/DDBJ whole genome shotgun (WGS) entry which is preliminary data.</text>
</comment>
<dbReference type="Gene3D" id="3.40.190.10">
    <property type="entry name" value="Periplasmic binding protein-like II"/>
    <property type="match status" value="2"/>
</dbReference>
<evidence type="ECO:0000256" key="1">
    <source>
        <dbReference type="ARBA" id="ARBA00022729"/>
    </source>
</evidence>
<dbReference type="OrthoDB" id="115856at2"/>
<dbReference type="SMART" id="SM00062">
    <property type="entry name" value="PBPb"/>
    <property type="match status" value="1"/>
</dbReference>
<dbReference type="RefSeq" id="WP_070793054.1">
    <property type="nucleotide sequence ID" value="NZ_MKIR01000024.1"/>
</dbReference>
<sequence>MKNLKKSLIFFTSLIALITLAACSGSKSSTNSDGTGSEKSGLDKIKSSKKLQVGVKQDVPNFGFKDPDTGKFSGMEIELAEMVAKDLGVEAVFTPVTAQTRGPLLDNNQIDIVAATFTITDERKLTYNFTEPYFTDEAGFLVKKKNNFKSIKDLDGKNIGVAQSSSTKTNLEKLADENGIKFQYTELSDYPSLKLSLTAGRTDAFAVDKSILSGYVDDQTEILDIGFAPQKYGVATKKSNTELDDYINQLIAKWKNDGTMNKLYEKYNLKDASQK</sequence>
<proteinExistence type="predicted"/>
<dbReference type="AlphaFoldDB" id="A0A1E8GK83"/>
<dbReference type="EMBL" id="MKIR01000024">
    <property type="protein sequence ID" value="OFI48662.1"/>
    <property type="molecule type" value="Genomic_DNA"/>
</dbReference>
<dbReference type="GO" id="GO:0015276">
    <property type="term" value="F:ligand-gated monoatomic ion channel activity"/>
    <property type="evidence" value="ECO:0007669"/>
    <property type="project" value="InterPro"/>
</dbReference>
<feature type="domain" description="Solute-binding protein family 3/N-terminal" evidence="3">
    <location>
        <begin position="50"/>
        <end position="271"/>
    </location>
</feature>
<keyword evidence="6" id="KW-1185">Reference proteome</keyword>
<name>A0A1E8GK83_9LACT</name>
<feature type="domain" description="Ionotropic glutamate receptor C-terminal" evidence="4">
    <location>
        <begin position="50"/>
        <end position="268"/>
    </location>
</feature>
<dbReference type="Proteomes" id="UP000178622">
    <property type="component" value="Unassembled WGS sequence"/>
</dbReference>
<feature type="signal peptide" evidence="2">
    <location>
        <begin position="1"/>
        <end position="21"/>
    </location>
</feature>
<organism evidence="5 6">
    <name type="scientific">Floricoccus tropicus</name>
    <dbReference type="NCBI Taxonomy" id="1859473"/>
    <lineage>
        <taxon>Bacteria</taxon>
        <taxon>Bacillati</taxon>
        <taxon>Bacillota</taxon>
        <taxon>Bacilli</taxon>
        <taxon>Lactobacillales</taxon>
        <taxon>Streptococcaceae</taxon>
        <taxon>Floricoccus</taxon>
    </lineage>
</organism>
<dbReference type="GO" id="GO:0016020">
    <property type="term" value="C:membrane"/>
    <property type="evidence" value="ECO:0007669"/>
    <property type="project" value="InterPro"/>
</dbReference>
<feature type="chain" id="PRO_5039559103" evidence="2">
    <location>
        <begin position="22"/>
        <end position="275"/>
    </location>
</feature>
<evidence type="ECO:0000313" key="6">
    <source>
        <dbReference type="Proteomes" id="UP000178622"/>
    </source>
</evidence>
<dbReference type="InterPro" id="IPR001320">
    <property type="entry name" value="Iontro_rcpt_C"/>
</dbReference>
<evidence type="ECO:0000313" key="5">
    <source>
        <dbReference type="EMBL" id="OFI48662.1"/>
    </source>
</evidence>
<evidence type="ECO:0000256" key="2">
    <source>
        <dbReference type="SAM" id="SignalP"/>
    </source>
</evidence>
<protein>
    <submittedName>
        <fullName evidence="5">Glutamine ABC transporter substrate-binding protein</fullName>
    </submittedName>
</protein>
<evidence type="ECO:0000259" key="4">
    <source>
        <dbReference type="SMART" id="SM00079"/>
    </source>
</evidence>
<dbReference type="STRING" id="1859473.BG261_07145"/>
<dbReference type="InterPro" id="IPR001638">
    <property type="entry name" value="Solute-binding_3/MltF_N"/>
</dbReference>
<dbReference type="SUPFAM" id="SSF53850">
    <property type="entry name" value="Periplasmic binding protein-like II"/>
    <property type="match status" value="1"/>
</dbReference>
<accession>A0A1E8GK83</accession>
<reference evidence="6" key="1">
    <citation type="submission" date="2016-09" db="EMBL/GenBank/DDBJ databases">
        <title>Draft genome sequence of a novel species of the family Streptococcaceae isolated from flowers.</title>
        <authorList>
            <person name="Chuah L.-O."/>
            <person name="Yap K.-P."/>
            <person name="Thong K.L."/>
            <person name="Liong M.T."/>
            <person name="Ahmad R."/>
            <person name="Rusul G."/>
        </authorList>
    </citation>
    <scope>NUCLEOTIDE SEQUENCE [LARGE SCALE GENOMIC DNA]</scope>
    <source>
        <strain evidence="6">DF1</strain>
    </source>
</reference>